<comment type="caution">
    <text evidence="1">The sequence shown here is derived from an EMBL/GenBank/DDBJ whole genome shotgun (WGS) entry which is preliminary data.</text>
</comment>
<gene>
    <name evidence="1" type="ORF">PVK06_028509</name>
</gene>
<name>A0ABR0P3E9_GOSAR</name>
<evidence type="ECO:0000313" key="1">
    <source>
        <dbReference type="EMBL" id="KAK5813063.1"/>
    </source>
</evidence>
<accession>A0ABR0P3E9</accession>
<keyword evidence="2" id="KW-1185">Reference proteome</keyword>
<protein>
    <recommendedName>
        <fullName evidence="3">Reverse transcriptase</fullName>
    </recommendedName>
</protein>
<evidence type="ECO:0000313" key="2">
    <source>
        <dbReference type="Proteomes" id="UP001358586"/>
    </source>
</evidence>
<reference evidence="1 2" key="1">
    <citation type="submission" date="2023-03" db="EMBL/GenBank/DDBJ databases">
        <title>WGS of Gossypium arboreum.</title>
        <authorList>
            <person name="Yu D."/>
        </authorList>
    </citation>
    <scope>NUCLEOTIDE SEQUENCE [LARGE SCALE GENOMIC DNA]</scope>
    <source>
        <tissue evidence="1">Leaf</tissue>
    </source>
</reference>
<proteinExistence type="predicted"/>
<dbReference type="Proteomes" id="UP001358586">
    <property type="component" value="Chromosome 8"/>
</dbReference>
<evidence type="ECO:0008006" key="3">
    <source>
        <dbReference type="Google" id="ProtNLM"/>
    </source>
</evidence>
<sequence>MRPWRRVLFGADDNQSIGSKVRLGCFFEGAIKKGGDVEEFFIKSHRCRDTRKRGYVDLEVYNVLWCTGGTENRGIVGLIKEEREMLRLIMTDGYSLNHLPHAFSDHYLVLIDLGDNSRDGMARGKVGFKFNANWILEEWCEQQVMSFWEVNTKEIPMKLEKLGSVIKNKKGRNFTSKRQASTVLSIHLAYLSLVDLDDETLADLEEVKLALNLEVDKEELFWEQRAKTNWLRFGDRNISYFHNLANKQIKKNTMKKLKEPNEE</sequence>
<organism evidence="1 2">
    <name type="scientific">Gossypium arboreum</name>
    <name type="common">Tree cotton</name>
    <name type="synonym">Gossypium nanking</name>
    <dbReference type="NCBI Taxonomy" id="29729"/>
    <lineage>
        <taxon>Eukaryota</taxon>
        <taxon>Viridiplantae</taxon>
        <taxon>Streptophyta</taxon>
        <taxon>Embryophyta</taxon>
        <taxon>Tracheophyta</taxon>
        <taxon>Spermatophyta</taxon>
        <taxon>Magnoliopsida</taxon>
        <taxon>eudicotyledons</taxon>
        <taxon>Gunneridae</taxon>
        <taxon>Pentapetalae</taxon>
        <taxon>rosids</taxon>
        <taxon>malvids</taxon>
        <taxon>Malvales</taxon>
        <taxon>Malvaceae</taxon>
        <taxon>Malvoideae</taxon>
        <taxon>Gossypium</taxon>
    </lineage>
</organism>
<dbReference type="EMBL" id="JARKNE010000008">
    <property type="protein sequence ID" value="KAK5813063.1"/>
    <property type="molecule type" value="Genomic_DNA"/>
</dbReference>